<evidence type="ECO:0000256" key="1">
    <source>
        <dbReference type="PROSITE-ProRule" id="PRU00023"/>
    </source>
</evidence>
<dbReference type="Proteomes" id="UP000699462">
    <property type="component" value="Unassembled WGS sequence"/>
</dbReference>
<comment type="caution">
    <text evidence="3">The sequence shown here is derived from an EMBL/GenBank/DDBJ whole genome shotgun (WGS) entry which is preliminary data.</text>
</comment>
<dbReference type="InterPro" id="IPR050927">
    <property type="entry name" value="TRPM"/>
</dbReference>
<dbReference type="GO" id="GO:0099604">
    <property type="term" value="F:ligand-gated calcium channel activity"/>
    <property type="evidence" value="ECO:0007669"/>
    <property type="project" value="TreeGrafter"/>
</dbReference>
<name>A0A8T0DKV2_9TREM</name>
<dbReference type="EMBL" id="JTDF01002702">
    <property type="protein sequence ID" value="KAF8568535.1"/>
    <property type="molecule type" value="Genomic_DNA"/>
</dbReference>
<dbReference type="GO" id="GO:0005886">
    <property type="term" value="C:plasma membrane"/>
    <property type="evidence" value="ECO:0007669"/>
    <property type="project" value="TreeGrafter"/>
</dbReference>
<accession>A0A8T0DKV2</accession>
<dbReference type="PROSITE" id="PS50297">
    <property type="entry name" value="ANK_REP_REGION"/>
    <property type="match status" value="1"/>
</dbReference>
<dbReference type="InterPro" id="IPR002110">
    <property type="entry name" value="Ankyrin_rpt"/>
</dbReference>
<feature type="repeat" description="ANK" evidence="1">
    <location>
        <begin position="1"/>
        <end position="30"/>
    </location>
</feature>
<proteinExistence type="predicted"/>
<gene>
    <name evidence="3" type="ORF">P879_07396</name>
</gene>
<dbReference type="PANTHER" id="PTHR13800">
    <property type="entry name" value="TRANSIENT RECEPTOR POTENTIAL CATION CHANNEL, SUBFAMILY M, MEMBER 6"/>
    <property type="match status" value="1"/>
</dbReference>
<dbReference type="Pfam" id="PF18139">
    <property type="entry name" value="LSDAT_euk"/>
    <property type="match status" value="1"/>
</dbReference>
<feature type="domain" description="TRPM SLOG" evidence="2">
    <location>
        <begin position="193"/>
        <end position="417"/>
    </location>
</feature>
<dbReference type="SUPFAM" id="SSF48403">
    <property type="entry name" value="Ankyrin repeat"/>
    <property type="match status" value="1"/>
</dbReference>
<dbReference type="OrthoDB" id="6264703at2759"/>
<evidence type="ECO:0000313" key="4">
    <source>
        <dbReference type="Proteomes" id="UP000699462"/>
    </source>
</evidence>
<dbReference type="Gene3D" id="1.25.40.20">
    <property type="entry name" value="Ankyrin repeat-containing domain"/>
    <property type="match status" value="1"/>
</dbReference>
<keyword evidence="1" id="KW-0040">ANK repeat</keyword>
<evidence type="ECO:0000259" key="2">
    <source>
        <dbReference type="Pfam" id="PF18139"/>
    </source>
</evidence>
<dbReference type="InterPro" id="IPR036770">
    <property type="entry name" value="Ankyrin_rpt-contain_sf"/>
</dbReference>
<dbReference type="InterPro" id="IPR041491">
    <property type="entry name" value="TRPM_SLOG"/>
</dbReference>
<organism evidence="3 4">
    <name type="scientific">Paragonimus westermani</name>
    <dbReference type="NCBI Taxonomy" id="34504"/>
    <lineage>
        <taxon>Eukaryota</taxon>
        <taxon>Metazoa</taxon>
        <taxon>Spiralia</taxon>
        <taxon>Lophotrochozoa</taxon>
        <taxon>Platyhelminthes</taxon>
        <taxon>Trematoda</taxon>
        <taxon>Digenea</taxon>
        <taxon>Plagiorchiida</taxon>
        <taxon>Troglotremata</taxon>
        <taxon>Troglotrematidae</taxon>
        <taxon>Paragonimus</taxon>
    </lineage>
</organism>
<protein>
    <recommendedName>
        <fullName evidence="2">TRPM SLOG domain-containing protein</fullName>
    </recommendedName>
</protein>
<keyword evidence="4" id="KW-1185">Reference proteome</keyword>
<evidence type="ECO:0000313" key="3">
    <source>
        <dbReference type="EMBL" id="KAF8568535.1"/>
    </source>
</evidence>
<reference evidence="3 4" key="1">
    <citation type="submission" date="2019-07" db="EMBL/GenBank/DDBJ databases">
        <title>Annotation for the trematode Paragonimus westermani.</title>
        <authorList>
            <person name="Choi Y.-J."/>
        </authorList>
    </citation>
    <scope>NUCLEOTIDE SEQUENCE [LARGE SCALE GENOMIC DNA]</scope>
    <source>
        <strain evidence="3">180907_Pwestermani</strain>
    </source>
</reference>
<dbReference type="AlphaFoldDB" id="A0A8T0DKV2"/>
<dbReference type="Pfam" id="PF12796">
    <property type="entry name" value="Ank_2"/>
    <property type="match status" value="1"/>
</dbReference>
<sequence>MPLHLAAAVGDFVAVKHLLEAGASVESIDQEGRTPLHYAIGTDMRVVVQLCSRSASCLQISDQHKKTPYNMATEHQDTLATQFFITLMKAYRGLLSQTEISMEARIISMKSNPKEGSLWIPFNLNAPICVKPSHSLQGGDVFCACNLPVSEHEPLSRNTTLLQRFASYKSRFVLGPTNTFGEIEHAANNFVSPYVRISNTVEMCKLSHLFETVWSMERPQLVLSFYGDEVNSTQLKEGIRKLIWKISGSTATWIITDGMQQGVSPVVSEAIKQYIEAYGEGLVEALGVVPWRRACALEGLTSPEYTGCYPAKYTVMKETLALHGDLDINMTHYLFVDNGEWTSDNDTLDFRSKLESFLHKWSCSDHLDDINMLKQVQTCGILSGGNENTLKAIHSLVKDGMPVVLLKNSGGLADILIECLEDTKVGQRNLHKRAVTEGSRDSDIFRLSPANIRQAVLTYWERMEKPDIVVFLIQDLLESSKLLCPYDAEEDELDYHVLLLLLGPSKF</sequence>
<dbReference type="PROSITE" id="PS50088">
    <property type="entry name" value="ANK_REPEAT"/>
    <property type="match status" value="1"/>
</dbReference>
<dbReference type="PANTHER" id="PTHR13800:SF12">
    <property type="entry name" value="TRANSIENT RECEPTOR POTENTIAL CATION CHANNEL SUBFAMILY M MEMBER-LIKE 2"/>
    <property type="match status" value="1"/>
</dbReference>